<protein>
    <recommendedName>
        <fullName evidence="9">AI-2E family transporter</fullName>
    </recommendedName>
</protein>
<dbReference type="AlphaFoldDB" id="A0A1C0Y788"/>
<feature type="transmembrane region" description="Helical" evidence="6">
    <location>
        <begin position="10"/>
        <end position="26"/>
    </location>
</feature>
<feature type="transmembrane region" description="Helical" evidence="6">
    <location>
        <begin position="294"/>
        <end position="327"/>
    </location>
</feature>
<reference evidence="7 8" key="1">
    <citation type="submission" date="2016-07" db="EMBL/GenBank/DDBJ databases">
        <title>Caryophanon tenue genome sequencing.</title>
        <authorList>
            <person name="Verma A."/>
            <person name="Pal Y."/>
            <person name="Krishnamurthi S."/>
        </authorList>
    </citation>
    <scope>NUCLEOTIDE SEQUENCE [LARGE SCALE GENOMIC DNA]</scope>
    <source>
        <strain evidence="7 8">DSM 14152</strain>
    </source>
</reference>
<sequence>MMRLLQDKQYVKWLTVLGVIALLFFMQNALNFLLLTFIFTYLAHAIFTKILDVLPVSLRKPKLLIFIMYSIILLAIMTIGYRYLPVALQQFSTIIMQGSSFNIQAYKDVLPEQVYHFIENLDMQGILSDVGAKILGATAGISTLLLEAFVAVLLSFFFLFELDKIKTFSASFRTTTTAKVYDQLVAFGRNFLNTFGLAIKVQIMISTVNTVLSVIGLVLFGFPNIIGLAIMIFLLGLMPVIGVVVSLIPLSIIAFQVGGPLYILYMFVMIMVIHAIESYFLNPKLYSITMKLPIFYTFIVLMVGELLFGAWGLVIGIPLFVFIVEVIKGDVYETAKNKKINV</sequence>
<dbReference type="PANTHER" id="PTHR21716:SF62">
    <property type="entry name" value="TRANSPORT PROTEIN YDBI-RELATED"/>
    <property type="match status" value="1"/>
</dbReference>
<keyword evidence="4 6" id="KW-1133">Transmembrane helix</keyword>
<organism evidence="7 8">
    <name type="scientific">Caryophanon tenue</name>
    <dbReference type="NCBI Taxonomy" id="33978"/>
    <lineage>
        <taxon>Bacteria</taxon>
        <taxon>Bacillati</taxon>
        <taxon>Bacillota</taxon>
        <taxon>Bacilli</taxon>
        <taxon>Bacillales</taxon>
        <taxon>Caryophanaceae</taxon>
        <taxon>Caryophanon</taxon>
    </lineage>
</organism>
<dbReference type="STRING" id="33978.A6M13_06360"/>
<evidence type="ECO:0000256" key="2">
    <source>
        <dbReference type="ARBA" id="ARBA00009773"/>
    </source>
</evidence>
<proteinExistence type="inferred from homology"/>
<dbReference type="PANTHER" id="PTHR21716">
    <property type="entry name" value="TRANSMEMBRANE PROTEIN"/>
    <property type="match status" value="1"/>
</dbReference>
<evidence type="ECO:0000313" key="7">
    <source>
        <dbReference type="EMBL" id="OCS83021.1"/>
    </source>
</evidence>
<keyword evidence="5 6" id="KW-0472">Membrane</keyword>
<feature type="transmembrane region" description="Helical" evidence="6">
    <location>
        <begin position="32"/>
        <end position="51"/>
    </location>
</feature>
<evidence type="ECO:0000256" key="3">
    <source>
        <dbReference type="ARBA" id="ARBA00022692"/>
    </source>
</evidence>
<feature type="transmembrane region" description="Helical" evidence="6">
    <location>
        <begin position="197"/>
        <end position="219"/>
    </location>
</feature>
<feature type="transmembrane region" description="Helical" evidence="6">
    <location>
        <begin position="134"/>
        <end position="160"/>
    </location>
</feature>
<dbReference type="EMBL" id="MASJ01000039">
    <property type="protein sequence ID" value="OCS83021.1"/>
    <property type="molecule type" value="Genomic_DNA"/>
</dbReference>
<evidence type="ECO:0000256" key="1">
    <source>
        <dbReference type="ARBA" id="ARBA00004141"/>
    </source>
</evidence>
<comment type="similarity">
    <text evidence="2">Belongs to the autoinducer-2 exporter (AI-2E) (TC 2.A.86) family.</text>
</comment>
<evidence type="ECO:0000256" key="6">
    <source>
        <dbReference type="SAM" id="Phobius"/>
    </source>
</evidence>
<comment type="subcellular location">
    <subcellularLocation>
        <location evidence="1">Membrane</location>
        <topology evidence="1">Multi-pass membrane protein</topology>
    </subcellularLocation>
</comment>
<dbReference type="InterPro" id="IPR002549">
    <property type="entry name" value="AI-2E-like"/>
</dbReference>
<feature type="transmembrane region" description="Helical" evidence="6">
    <location>
        <begin position="225"/>
        <end position="250"/>
    </location>
</feature>
<evidence type="ECO:0008006" key="9">
    <source>
        <dbReference type="Google" id="ProtNLM"/>
    </source>
</evidence>
<dbReference type="Proteomes" id="UP000093199">
    <property type="component" value="Unassembled WGS sequence"/>
</dbReference>
<gene>
    <name evidence="7" type="ORF">A6M13_06360</name>
</gene>
<accession>A0A1C0Y788</accession>
<dbReference type="RefSeq" id="WP_066547954.1">
    <property type="nucleotide sequence ID" value="NZ_MASJ01000039.1"/>
</dbReference>
<evidence type="ECO:0000313" key="8">
    <source>
        <dbReference type="Proteomes" id="UP000093199"/>
    </source>
</evidence>
<feature type="transmembrane region" description="Helical" evidence="6">
    <location>
        <begin position="262"/>
        <end position="282"/>
    </location>
</feature>
<dbReference type="Pfam" id="PF01594">
    <property type="entry name" value="AI-2E_transport"/>
    <property type="match status" value="1"/>
</dbReference>
<keyword evidence="8" id="KW-1185">Reference proteome</keyword>
<dbReference type="GO" id="GO:0016020">
    <property type="term" value="C:membrane"/>
    <property type="evidence" value="ECO:0007669"/>
    <property type="project" value="UniProtKB-SubCell"/>
</dbReference>
<keyword evidence="3 6" id="KW-0812">Transmembrane</keyword>
<comment type="caution">
    <text evidence="7">The sequence shown here is derived from an EMBL/GenBank/DDBJ whole genome shotgun (WGS) entry which is preliminary data.</text>
</comment>
<dbReference type="OrthoDB" id="9772136at2"/>
<feature type="transmembrane region" description="Helical" evidence="6">
    <location>
        <begin position="63"/>
        <end position="84"/>
    </location>
</feature>
<evidence type="ECO:0000256" key="4">
    <source>
        <dbReference type="ARBA" id="ARBA00022989"/>
    </source>
</evidence>
<dbReference type="GO" id="GO:0055085">
    <property type="term" value="P:transmembrane transport"/>
    <property type="evidence" value="ECO:0007669"/>
    <property type="project" value="TreeGrafter"/>
</dbReference>
<evidence type="ECO:0000256" key="5">
    <source>
        <dbReference type="ARBA" id="ARBA00023136"/>
    </source>
</evidence>
<name>A0A1C0Y788_9BACL</name>